<name>A0A6J5Q7R3_9CAUD</name>
<dbReference type="InterPro" id="IPR014044">
    <property type="entry name" value="CAP_dom"/>
</dbReference>
<evidence type="ECO:0000313" key="2">
    <source>
        <dbReference type="EMBL" id="CAB4175614.1"/>
    </source>
</evidence>
<feature type="domain" description="SCP" evidence="1">
    <location>
        <begin position="35"/>
        <end position="176"/>
    </location>
</feature>
<dbReference type="InterPro" id="IPR035940">
    <property type="entry name" value="CAP_sf"/>
</dbReference>
<dbReference type="PANTHER" id="PTHR31157">
    <property type="entry name" value="SCP DOMAIN-CONTAINING PROTEIN"/>
    <property type="match status" value="1"/>
</dbReference>
<dbReference type="PANTHER" id="PTHR31157:SF1">
    <property type="entry name" value="SCP DOMAIN-CONTAINING PROTEIN"/>
    <property type="match status" value="1"/>
</dbReference>
<reference evidence="2" key="1">
    <citation type="submission" date="2020-05" db="EMBL/GenBank/DDBJ databases">
        <authorList>
            <person name="Chiriac C."/>
            <person name="Salcher M."/>
            <person name="Ghai R."/>
            <person name="Kavagutti S V."/>
        </authorList>
    </citation>
    <scope>NUCLEOTIDE SEQUENCE</scope>
</reference>
<evidence type="ECO:0000259" key="1">
    <source>
        <dbReference type="Pfam" id="PF00188"/>
    </source>
</evidence>
<sequence length="200" mass="22420">MKLITLTLLLISTITFSQVPKNLLTTETEFSTLLLDVINNYRQENGLLPLKLDSNMTSACEHHCEYLSIYDEGGHFETTRDSIHLIENIVSPESRAERFGAKLGAGGMIAENCLNAGPMIFKDPAKQKVGDLWIKNIKDGVVDPKLAAQCVLNYWIESPGHNSKLLKKEATFCGVYQKVYINKNGRYRISSTLLLTNRVN</sequence>
<organism evidence="2">
    <name type="scientific">uncultured Caudovirales phage</name>
    <dbReference type="NCBI Taxonomy" id="2100421"/>
    <lineage>
        <taxon>Viruses</taxon>
        <taxon>Duplodnaviria</taxon>
        <taxon>Heunggongvirae</taxon>
        <taxon>Uroviricota</taxon>
        <taxon>Caudoviricetes</taxon>
        <taxon>Peduoviridae</taxon>
        <taxon>Maltschvirus</taxon>
        <taxon>Maltschvirus maltsch</taxon>
    </lineage>
</organism>
<dbReference type="EMBL" id="LR796923">
    <property type="protein sequence ID" value="CAB4175614.1"/>
    <property type="molecule type" value="Genomic_DNA"/>
</dbReference>
<protein>
    <submittedName>
        <fullName evidence="2">SCP_bacterial domain containing protein</fullName>
    </submittedName>
</protein>
<dbReference type="Pfam" id="PF00188">
    <property type="entry name" value="CAP"/>
    <property type="match status" value="1"/>
</dbReference>
<dbReference type="CDD" id="cd05379">
    <property type="entry name" value="CAP_bacterial"/>
    <property type="match status" value="1"/>
</dbReference>
<proteinExistence type="predicted"/>
<dbReference type="Gene3D" id="3.40.33.10">
    <property type="entry name" value="CAP"/>
    <property type="match status" value="1"/>
</dbReference>
<dbReference type="SUPFAM" id="SSF55797">
    <property type="entry name" value="PR-1-like"/>
    <property type="match status" value="1"/>
</dbReference>
<accession>A0A6J5Q7R3</accession>
<gene>
    <name evidence="2" type="ORF">UFOVP972_278</name>
</gene>